<dbReference type="Pfam" id="PF13580">
    <property type="entry name" value="SIS_2"/>
    <property type="match status" value="1"/>
</dbReference>
<dbReference type="InterPro" id="IPR001347">
    <property type="entry name" value="SIS_dom"/>
</dbReference>
<dbReference type="Gene3D" id="3.40.50.10490">
    <property type="entry name" value="Glucose-6-phosphate isomerase like protein, domain 1"/>
    <property type="match status" value="1"/>
</dbReference>
<dbReference type="PROSITE" id="PS51464">
    <property type="entry name" value="SIS"/>
    <property type="match status" value="1"/>
</dbReference>
<gene>
    <name evidence="2" type="ORF">EV671_100523</name>
</gene>
<organism evidence="2 3">
    <name type="scientific">Roseateles saccharophilus</name>
    <name type="common">Pseudomonas saccharophila</name>
    <dbReference type="NCBI Taxonomy" id="304"/>
    <lineage>
        <taxon>Bacteria</taxon>
        <taxon>Pseudomonadati</taxon>
        <taxon>Pseudomonadota</taxon>
        <taxon>Betaproteobacteria</taxon>
        <taxon>Burkholderiales</taxon>
        <taxon>Sphaerotilaceae</taxon>
        <taxon>Roseateles</taxon>
    </lineage>
</organism>
<keyword evidence="3" id="KW-1185">Reference proteome</keyword>
<dbReference type="OrthoDB" id="9810929at2"/>
<dbReference type="AlphaFoldDB" id="A0A4R3VEA1"/>
<evidence type="ECO:0000313" key="3">
    <source>
        <dbReference type="Proteomes" id="UP000295110"/>
    </source>
</evidence>
<feature type="domain" description="SIS" evidence="1">
    <location>
        <begin position="35"/>
        <end position="192"/>
    </location>
</feature>
<dbReference type="SUPFAM" id="SSF53697">
    <property type="entry name" value="SIS domain"/>
    <property type="match status" value="1"/>
</dbReference>
<evidence type="ECO:0000259" key="1">
    <source>
        <dbReference type="PROSITE" id="PS51464"/>
    </source>
</evidence>
<reference evidence="2 3" key="1">
    <citation type="submission" date="2019-03" db="EMBL/GenBank/DDBJ databases">
        <title>Genomic Encyclopedia of Type Strains, Phase IV (KMG-IV): sequencing the most valuable type-strain genomes for metagenomic binning, comparative biology and taxonomic classification.</title>
        <authorList>
            <person name="Goeker M."/>
        </authorList>
    </citation>
    <scope>NUCLEOTIDE SEQUENCE [LARGE SCALE GENOMIC DNA]</scope>
    <source>
        <strain evidence="2 3">DSM 654</strain>
    </source>
</reference>
<dbReference type="PANTHER" id="PTHR30390:SF6">
    <property type="entry name" value="DNAA INITIATOR-ASSOCIATING PROTEIN DIAA"/>
    <property type="match status" value="1"/>
</dbReference>
<sequence length="192" mass="20831">MIEQRIQQQFFESADLLYQAAEQLARPLAMAAQMVVDAITGGNRILCAAHGLAALDADYLAARLAGRFEQERPGLAAWSLAAQAREAAGLDIARLLQAHGHPGDVLVMIEPLREQRDAWQPALAVAHAQEMSIIALTAQPPGAADEWRGLLQDTDIQIRVSHGREPRVVEAQRVLLHALADAVDLQLLGSDE</sequence>
<name>A0A4R3VEA1_ROSSA</name>
<dbReference type="GO" id="GO:1901135">
    <property type="term" value="P:carbohydrate derivative metabolic process"/>
    <property type="evidence" value="ECO:0007669"/>
    <property type="project" value="InterPro"/>
</dbReference>
<dbReference type="PANTHER" id="PTHR30390">
    <property type="entry name" value="SEDOHEPTULOSE 7-PHOSPHATE ISOMERASE / DNAA INITIATOR-ASSOCIATING FACTOR FOR REPLICATION INITIATION"/>
    <property type="match status" value="1"/>
</dbReference>
<dbReference type="GO" id="GO:0016853">
    <property type="term" value="F:isomerase activity"/>
    <property type="evidence" value="ECO:0007669"/>
    <property type="project" value="UniProtKB-KW"/>
</dbReference>
<dbReference type="EMBL" id="SMBU01000005">
    <property type="protein sequence ID" value="TCV01988.1"/>
    <property type="molecule type" value="Genomic_DNA"/>
</dbReference>
<dbReference type="RefSeq" id="WP_132570365.1">
    <property type="nucleotide sequence ID" value="NZ_CBCSGL010000032.1"/>
</dbReference>
<keyword evidence="2" id="KW-0413">Isomerase</keyword>
<dbReference type="InterPro" id="IPR050099">
    <property type="entry name" value="SIS_GmhA/DiaA_subfam"/>
</dbReference>
<dbReference type="GO" id="GO:0097367">
    <property type="term" value="F:carbohydrate derivative binding"/>
    <property type="evidence" value="ECO:0007669"/>
    <property type="project" value="InterPro"/>
</dbReference>
<accession>A0A4R3VEA1</accession>
<comment type="caution">
    <text evidence="2">The sequence shown here is derived from an EMBL/GenBank/DDBJ whole genome shotgun (WGS) entry which is preliminary data.</text>
</comment>
<evidence type="ECO:0000313" key="2">
    <source>
        <dbReference type="EMBL" id="TCV01988.1"/>
    </source>
</evidence>
<protein>
    <submittedName>
        <fullName evidence="2">D-sedoheptulose 7-phosphate isomerase</fullName>
    </submittedName>
</protein>
<proteinExistence type="predicted"/>
<dbReference type="InterPro" id="IPR046348">
    <property type="entry name" value="SIS_dom_sf"/>
</dbReference>
<dbReference type="Proteomes" id="UP000295110">
    <property type="component" value="Unassembled WGS sequence"/>
</dbReference>